<dbReference type="AlphaFoldDB" id="A0A8S9SB15"/>
<sequence length="85" mass="9444">MPSRVAPDDQRDAKTGHPQRPALREDGSPPTTGSCLPGSPPATSATQGRFTPSDRLMHSHVALRRPAWREPGSLYHFRFILFRLP</sequence>
<feature type="compositionally biased region" description="Polar residues" evidence="1">
    <location>
        <begin position="41"/>
        <end position="50"/>
    </location>
</feature>
<dbReference type="Proteomes" id="UP000712600">
    <property type="component" value="Unassembled WGS sequence"/>
</dbReference>
<evidence type="ECO:0000256" key="1">
    <source>
        <dbReference type="SAM" id="MobiDB-lite"/>
    </source>
</evidence>
<feature type="compositionally biased region" description="Basic and acidic residues" evidence="1">
    <location>
        <begin position="1"/>
        <end position="15"/>
    </location>
</feature>
<proteinExistence type="predicted"/>
<feature type="region of interest" description="Disordered" evidence="1">
    <location>
        <begin position="1"/>
        <end position="53"/>
    </location>
</feature>
<protein>
    <submittedName>
        <fullName evidence="2">Uncharacterized protein</fullName>
    </submittedName>
</protein>
<organism evidence="2 3">
    <name type="scientific">Brassica cretica</name>
    <name type="common">Mustard</name>
    <dbReference type="NCBI Taxonomy" id="69181"/>
    <lineage>
        <taxon>Eukaryota</taxon>
        <taxon>Viridiplantae</taxon>
        <taxon>Streptophyta</taxon>
        <taxon>Embryophyta</taxon>
        <taxon>Tracheophyta</taxon>
        <taxon>Spermatophyta</taxon>
        <taxon>Magnoliopsida</taxon>
        <taxon>eudicotyledons</taxon>
        <taxon>Gunneridae</taxon>
        <taxon>Pentapetalae</taxon>
        <taxon>rosids</taxon>
        <taxon>malvids</taxon>
        <taxon>Brassicales</taxon>
        <taxon>Brassicaceae</taxon>
        <taxon>Brassiceae</taxon>
        <taxon>Brassica</taxon>
    </lineage>
</organism>
<dbReference type="EMBL" id="QGKX02000088">
    <property type="protein sequence ID" value="KAF3589993.1"/>
    <property type="molecule type" value="Genomic_DNA"/>
</dbReference>
<evidence type="ECO:0000313" key="2">
    <source>
        <dbReference type="EMBL" id="KAF3589993.1"/>
    </source>
</evidence>
<gene>
    <name evidence="2" type="ORF">F2Q69_00029040</name>
</gene>
<evidence type="ECO:0000313" key="3">
    <source>
        <dbReference type="Proteomes" id="UP000712600"/>
    </source>
</evidence>
<reference evidence="2" key="1">
    <citation type="submission" date="2019-12" db="EMBL/GenBank/DDBJ databases">
        <title>Genome sequencing and annotation of Brassica cretica.</title>
        <authorList>
            <person name="Studholme D.J."/>
            <person name="Sarris P."/>
        </authorList>
    </citation>
    <scope>NUCLEOTIDE SEQUENCE</scope>
    <source>
        <strain evidence="2">PFS-109/04</strain>
        <tissue evidence="2">Leaf</tissue>
    </source>
</reference>
<accession>A0A8S9SB15</accession>
<comment type="caution">
    <text evidence="2">The sequence shown here is derived from an EMBL/GenBank/DDBJ whole genome shotgun (WGS) entry which is preliminary data.</text>
</comment>
<name>A0A8S9SB15_BRACR</name>